<gene>
    <name evidence="1" type="ORF">NAG76_10440</name>
</gene>
<dbReference type="PANTHER" id="PTHR43649">
    <property type="entry name" value="ARABINOSE-BINDING PROTEIN-RELATED"/>
    <property type="match status" value="1"/>
</dbReference>
<evidence type="ECO:0000313" key="1">
    <source>
        <dbReference type="EMBL" id="URN96606.1"/>
    </source>
</evidence>
<organism evidence="1 2">
    <name type="scientific">Candidatus Pristimantibacillus lignocellulolyticus</name>
    <dbReference type="NCBI Taxonomy" id="2994561"/>
    <lineage>
        <taxon>Bacteria</taxon>
        <taxon>Bacillati</taxon>
        <taxon>Bacillota</taxon>
        <taxon>Bacilli</taxon>
        <taxon>Bacillales</taxon>
        <taxon>Paenibacillaceae</taxon>
        <taxon>Candidatus Pristimantibacillus</taxon>
    </lineage>
</organism>
<accession>A0A9J6ZKD4</accession>
<dbReference type="Gene3D" id="3.40.190.10">
    <property type="entry name" value="Periplasmic binding protein-like II"/>
    <property type="match status" value="1"/>
</dbReference>
<dbReference type="SUPFAM" id="SSF53850">
    <property type="entry name" value="Periplasmic binding protein-like II"/>
    <property type="match status" value="1"/>
</dbReference>
<sequence>MRSWFRGGIILCLTLVILTGCSFGFGKNDSKNANEARTLKVVYYDESSFFQEYGMLYSALYPNVEIEVVNSNVIHNTLMEENDNDYDKALAAFIEKEQPDVLMLDPSQLEKLGTEGKLYNIESFIVDSKYDVDGLIPGVIDTMKEYGGGNIYAIPTNYYTQALYYNKDLFDEYNVPYPTDQMTWKEVIDLANMFPADGDPLERIFGLKMSWSKELSQLVSTLANTEGLKVFDENTLQMTIDTPGWASIVEQAQSVLKSDVLFYEDMLWGRGGEEVVYFDQNLDHYSRNPFFSGRLAMSVDSNHLVNEIKDAKKYSQSPEDIIGNWDIVTLPVGSQNPDVSYSTGYNNLFAINAASTNVEQAWNFISYITGDEFARVKSKSSYGGLSLRTKYIELDSERNYAAFYKLKPAIQNVDYTKIPERFQYEYYTTSNEIFGKVNNGEIAIAEALAELQLRGNELLATERMTPEEQEKYIEEQQKMYMESSSGEIMVPFEVEEVTTEDATEEAVTE</sequence>
<evidence type="ECO:0000313" key="2">
    <source>
        <dbReference type="Proteomes" id="UP001056756"/>
    </source>
</evidence>
<dbReference type="InterPro" id="IPR050490">
    <property type="entry name" value="Bact_solute-bd_prot1"/>
</dbReference>
<dbReference type="AlphaFoldDB" id="A0A9J6ZKD4"/>
<dbReference type="KEGG" id="plig:NAG76_10440"/>
<dbReference type="EMBL" id="CP097899">
    <property type="protein sequence ID" value="URN96606.1"/>
    <property type="molecule type" value="Genomic_DNA"/>
</dbReference>
<reference evidence="1" key="1">
    <citation type="submission" date="2022-05" db="EMBL/GenBank/DDBJ databases">
        <title>Novel bacterial taxa in a minimal lignocellulolytic consortium and its capacity to transform plastics disclosed by genome-resolved metagenomics.</title>
        <authorList>
            <person name="Rodriguez C.A.D."/>
            <person name="Diaz-Garcia L."/>
            <person name="Herrera K."/>
            <person name="Tarazona N.A."/>
            <person name="Sproer C."/>
            <person name="Overmann J."/>
            <person name="Jimenez D.J."/>
        </authorList>
    </citation>
    <scope>NUCLEOTIDE SEQUENCE</scope>
    <source>
        <strain evidence="1">MAG5</strain>
    </source>
</reference>
<protein>
    <submittedName>
        <fullName evidence="1">Extracellular solute-binding protein</fullName>
    </submittedName>
</protein>
<dbReference type="Pfam" id="PF01547">
    <property type="entry name" value="SBP_bac_1"/>
    <property type="match status" value="1"/>
</dbReference>
<name>A0A9J6ZKD4_9BACL</name>
<dbReference type="Proteomes" id="UP001056756">
    <property type="component" value="Chromosome"/>
</dbReference>
<proteinExistence type="predicted"/>
<dbReference type="PROSITE" id="PS51257">
    <property type="entry name" value="PROKAR_LIPOPROTEIN"/>
    <property type="match status" value="1"/>
</dbReference>
<dbReference type="InterPro" id="IPR006059">
    <property type="entry name" value="SBP"/>
</dbReference>
<dbReference type="PANTHER" id="PTHR43649:SF12">
    <property type="entry name" value="DIACETYLCHITOBIOSE BINDING PROTEIN DASA"/>
    <property type="match status" value="1"/>
</dbReference>